<reference evidence="1 2" key="1">
    <citation type="submission" date="2012-04" db="EMBL/GenBank/DDBJ databases">
        <authorList>
            <person name="Harkins D.M."/>
            <person name="Madupu R."/>
            <person name="Durkin A.S."/>
            <person name="Torralba M."/>
            <person name="Methe B."/>
            <person name="Sutton G.G."/>
            <person name="Nelson K.E."/>
        </authorList>
    </citation>
    <scope>NUCLEOTIDE SEQUENCE [LARGE SCALE GENOMIC DNA]</scope>
    <source>
        <strain evidence="1 2">VK64</strain>
    </source>
</reference>
<dbReference type="PATRIC" id="fig|1095748.3.peg.479"/>
<proteinExistence type="predicted"/>
<accession>I2NVW1</accession>
<gene>
    <name evidence="1" type="ORF">HMPREF1051_0866</name>
</gene>
<name>I2NVW1_NEISI</name>
<protein>
    <submittedName>
        <fullName evidence="1">Uncharacterized protein</fullName>
    </submittedName>
</protein>
<organism evidence="1 2">
    <name type="scientific">Neisseria sicca VK64</name>
    <dbReference type="NCBI Taxonomy" id="1095748"/>
    <lineage>
        <taxon>Bacteria</taxon>
        <taxon>Pseudomonadati</taxon>
        <taxon>Pseudomonadota</taxon>
        <taxon>Betaproteobacteria</taxon>
        <taxon>Neisseriales</taxon>
        <taxon>Neisseriaceae</taxon>
        <taxon>Neisseria</taxon>
    </lineage>
</organism>
<dbReference type="EMBL" id="AJMT01000032">
    <property type="protein sequence ID" value="EIG29972.1"/>
    <property type="molecule type" value="Genomic_DNA"/>
</dbReference>
<dbReference type="AlphaFoldDB" id="I2NVW1"/>
<dbReference type="Proteomes" id="UP000004473">
    <property type="component" value="Unassembled WGS sequence"/>
</dbReference>
<evidence type="ECO:0000313" key="1">
    <source>
        <dbReference type="EMBL" id="EIG29972.1"/>
    </source>
</evidence>
<evidence type="ECO:0000313" key="2">
    <source>
        <dbReference type="Proteomes" id="UP000004473"/>
    </source>
</evidence>
<sequence>MRRKRKVVPKGRLVMLQSRTRFSDDPIPATPFRSTLIYAE</sequence>
<comment type="caution">
    <text evidence="1">The sequence shown here is derived from an EMBL/GenBank/DDBJ whole genome shotgun (WGS) entry which is preliminary data.</text>
</comment>